<feature type="region of interest" description="Disordered" evidence="1">
    <location>
        <begin position="542"/>
        <end position="569"/>
    </location>
</feature>
<evidence type="ECO:0000313" key="2">
    <source>
        <dbReference type="EMBL" id="KAK7006113.1"/>
    </source>
</evidence>
<organism evidence="2 3">
    <name type="scientific">Favolaschia claudopus</name>
    <dbReference type="NCBI Taxonomy" id="2862362"/>
    <lineage>
        <taxon>Eukaryota</taxon>
        <taxon>Fungi</taxon>
        <taxon>Dikarya</taxon>
        <taxon>Basidiomycota</taxon>
        <taxon>Agaricomycotina</taxon>
        <taxon>Agaricomycetes</taxon>
        <taxon>Agaricomycetidae</taxon>
        <taxon>Agaricales</taxon>
        <taxon>Marasmiineae</taxon>
        <taxon>Mycenaceae</taxon>
        <taxon>Favolaschia</taxon>
    </lineage>
</organism>
<reference evidence="2 3" key="1">
    <citation type="journal article" date="2024" name="J Genomics">
        <title>Draft genome sequencing and assembly of Favolaschia claudopus CIRM-BRFM 2984 isolated from oak limbs.</title>
        <authorList>
            <person name="Navarro D."/>
            <person name="Drula E."/>
            <person name="Chaduli D."/>
            <person name="Cazenave R."/>
            <person name="Ahrendt S."/>
            <person name="Wang J."/>
            <person name="Lipzen A."/>
            <person name="Daum C."/>
            <person name="Barry K."/>
            <person name="Grigoriev I.V."/>
            <person name="Favel A."/>
            <person name="Rosso M.N."/>
            <person name="Martin F."/>
        </authorList>
    </citation>
    <scope>NUCLEOTIDE SEQUENCE [LARGE SCALE GENOMIC DNA]</scope>
    <source>
        <strain evidence="2 3">CIRM-BRFM 2984</strain>
    </source>
</reference>
<dbReference type="AlphaFoldDB" id="A0AAW0AAC7"/>
<comment type="caution">
    <text evidence="2">The sequence shown here is derived from an EMBL/GenBank/DDBJ whole genome shotgun (WGS) entry which is preliminary data.</text>
</comment>
<accession>A0AAW0AAC7</accession>
<proteinExistence type="predicted"/>
<dbReference type="Proteomes" id="UP001362999">
    <property type="component" value="Unassembled WGS sequence"/>
</dbReference>
<feature type="region of interest" description="Disordered" evidence="1">
    <location>
        <begin position="402"/>
        <end position="423"/>
    </location>
</feature>
<keyword evidence="3" id="KW-1185">Reference proteome</keyword>
<name>A0AAW0AAC7_9AGAR</name>
<evidence type="ECO:0000313" key="3">
    <source>
        <dbReference type="Proteomes" id="UP001362999"/>
    </source>
</evidence>
<protein>
    <submittedName>
        <fullName evidence="2">Uncharacterized protein</fullName>
    </submittedName>
</protein>
<feature type="non-terminal residue" evidence="2">
    <location>
        <position position="569"/>
    </location>
</feature>
<sequence>MATSSDSDPLFPLYLRAARQNCAAGYYDSPEVYSGMRFELRRIPTVYSRVVKQKEKKWELWSPNSSQTPFLPGWRIPGSLPTLPKLLEDRRYDGHVGRMDCLFSPHYFGEDVPHWPFIRRQHMVLSNDFAYAAYEPLMNQWAVDRDDRRMGRFRPEYVERLSALRRELDERMEEIKARLRSGSTTWSSRPQYATPTVITELLGTRFWWDAVDRGVGVQRGLREKEAWVTMMHARRSIGEPTLEQLRGVEFPPADERFLGVWVNGLNERSVLCNLFAGIPCFIVHAYEPEDTTRADVYPYTTVQSDFVTGTDIVREVLEGPYQKLARRDATRLDALLNLATRASPVLTATPEEAKSSSSLYLEQMGILPATWKRSDFEPNATWIDLLGWRKRSAVQTAIPRAVPKPAPSAPAILSPAFGDPSTKKDRFEHRQWEVREIHPSRVAWIVPPKVAVADPKGKWAKYELAELESGRTAFVYRGKKHEPESSEKYFDREKKRRIYLGSYERPVGVVSGEVFGVPVPQLPFVVMNGLKETTEKPSYWMYKKEQPAEGDVGRRATEPRAEDLPFREG</sequence>
<evidence type="ECO:0000256" key="1">
    <source>
        <dbReference type="SAM" id="MobiDB-lite"/>
    </source>
</evidence>
<gene>
    <name evidence="2" type="ORF">R3P38DRAFT_2555653</name>
</gene>
<dbReference type="EMBL" id="JAWWNJ010000076">
    <property type="protein sequence ID" value="KAK7006113.1"/>
    <property type="molecule type" value="Genomic_DNA"/>
</dbReference>